<dbReference type="CDD" id="cd03244">
    <property type="entry name" value="ABCC_MRP_domain2"/>
    <property type="match status" value="1"/>
</dbReference>
<comment type="subcellular location">
    <subcellularLocation>
        <location evidence="1">Cell membrane</location>
        <topology evidence="1">Multi-pass membrane protein</topology>
    </subcellularLocation>
</comment>
<dbReference type="GO" id="GO:0006869">
    <property type="term" value="P:lipid transport"/>
    <property type="evidence" value="ECO:0007669"/>
    <property type="project" value="UniProtKB-KW"/>
</dbReference>
<reference evidence="20" key="1">
    <citation type="submission" date="2025-08" db="UniProtKB">
        <authorList>
            <consortium name="Ensembl"/>
        </authorList>
    </citation>
    <scope>IDENTIFICATION</scope>
</reference>
<feature type="transmembrane region" description="Helical" evidence="17">
    <location>
        <begin position="944"/>
        <end position="964"/>
    </location>
</feature>
<keyword evidence="4" id="KW-1003">Cell membrane</keyword>
<name>A0A8C5JSE2_JUNHY</name>
<protein>
    <recommendedName>
        <fullName evidence="22">MRP2 protein</fullName>
    </recommendedName>
</protein>
<dbReference type="GO" id="GO:0016887">
    <property type="term" value="F:ATP hydrolysis activity"/>
    <property type="evidence" value="ECO:0007669"/>
    <property type="project" value="InterPro"/>
</dbReference>
<evidence type="ECO:0000259" key="18">
    <source>
        <dbReference type="PROSITE" id="PS50893"/>
    </source>
</evidence>
<dbReference type="SUPFAM" id="SSF52540">
    <property type="entry name" value="P-loop containing nucleoside triphosphate hydrolases"/>
    <property type="match status" value="2"/>
</dbReference>
<comment type="catalytic activity">
    <reaction evidence="14">
        <text>leukotriene C4(in) + ATP + H2O = leukotriene C4(out) + ADP + phosphate + H(+)</text>
        <dbReference type="Rhea" id="RHEA:38963"/>
        <dbReference type="ChEBI" id="CHEBI:15377"/>
        <dbReference type="ChEBI" id="CHEBI:15378"/>
        <dbReference type="ChEBI" id="CHEBI:30616"/>
        <dbReference type="ChEBI" id="CHEBI:43474"/>
        <dbReference type="ChEBI" id="CHEBI:57973"/>
        <dbReference type="ChEBI" id="CHEBI:456216"/>
    </reaction>
    <physiologicalReaction direction="left-to-right" evidence="14">
        <dbReference type="Rhea" id="RHEA:38964"/>
    </physiologicalReaction>
</comment>
<comment type="catalytic activity">
    <reaction evidence="15">
        <text>17beta-estradiol 17-O-(beta-D-glucuronate)(in) + ATP + H2O = 17beta-estradiol 17-O-(beta-D-glucuronate)(out) + ADP + phosphate + H(+)</text>
        <dbReference type="Rhea" id="RHEA:60128"/>
        <dbReference type="ChEBI" id="CHEBI:15377"/>
        <dbReference type="ChEBI" id="CHEBI:15378"/>
        <dbReference type="ChEBI" id="CHEBI:30616"/>
        <dbReference type="ChEBI" id="CHEBI:43474"/>
        <dbReference type="ChEBI" id="CHEBI:82961"/>
        <dbReference type="ChEBI" id="CHEBI:456216"/>
    </reaction>
    <physiologicalReaction direction="left-to-right" evidence="15">
        <dbReference type="Rhea" id="RHEA:60129"/>
    </physiologicalReaction>
</comment>
<evidence type="ECO:0000256" key="7">
    <source>
        <dbReference type="ARBA" id="ARBA00022741"/>
    </source>
</evidence>
<dbReference type="Gene3D" id="3.40.50.300">
    <property type="entry name" value="P-loop containing nucleotide triphosphate hydrolases"/>
    <property type="match status" value="2"/>
</dbReference>
<proteinExistence type="inferred from homology"/>
<keyword evidence="9" id="KW-1278">Translocase</keyword>
<feature type="transmembrane region" description="Helical" evidence="17">
    <location>
        <begin position="124"/>
        <end position="145"/>
    </location>
</feature>
<evidence type="ECO:0000256" key="11">
    <source>
        <dbReference type="ARBA" id="ARBA00023055"/>
    </source>
</evidence>
<feature type="transmembrane region" description="Helical" evidence="17">
    <location>
        <begin position="434"/>
        <end position="453"/>
    </location>
</feature>
<keyword evidence="3" id="KW-0813">Transport</keyword>
<keyword evidence="21" id="KW-1185">Reference proteome</keyword>
<comment type="similarity">
    <text evidence="2">Belongs to the ABC transporter superfamily. ABCC family. Conjugate transporter (TC 3.A.1.208) subfamily.</text>
</comment>
<dbReference type="InterPro" id="IPR003439">
    <property type="entry name" value="ABC_transporter-like_ATP-bd"/>
</dbReference>
<dbReference type="PROSITE" id="PS50929">
    <property type="entry name" value="ABC_TM1F"/>
    <property type="match status" value="2"/>
</dbReference>
<dbReference type="InterPro" id="IPR027417">
    <property type="entry name" value="P-loop_NTPase"/>
</dbReference>
<evidence type="ECO:0000256" key="12">
    <source>
        <dbReference type="ARBA" id="ARBA00023136"/>
    </source>
</evidence>
<feature type="domain" description="ABC transporter" evidence="18">
    <location>
        <begin position="608"/>
        <end position="818"/>
    </location>
</feature>
<dbReference type="CDD" id="cd18603">
    <property type="entry name" value="ABC_6TM_MRP1_2_3_6_D2_like"/>
    <property type="match status" value="1"/>
</dbReference>
<comment type="catalytic activity">
    <reaction evidence="13">
        <text>ATP + H2O + xenobioticSide 1 = ADP + phosphate + xenobioticSide 2.</text>
        <dbReference type="EC" id="7.6.2.2"/>
    </reaction>
</comment>
<keyword evidence="6" id="KW-0677">Repeat</keyword>
<dbReference type="InterPro" id="IPR005292">
    <property type="entry name" value="MRP"/>
</dbReference>
<dbReference type="GO" id="GO:0005524">
    <property type="term" value="F:ATP binding"/>
    <property type="evidence" value="ECO:0007669"/>
    <property type="project" value="UniProtKB-KW"/>
</dbReference>
<feature type="transmembrane region" description="Helical" evidence="17">
    <location>
        <begin position="95"/>
        <end position="112"/>
    </location>
</feature>
<dbReference type="InterPro" id="IPR036640">
    <property type="entry name" value="ABC1_TM_sf"/>
</dbReference>
<dbReference type="SMART" id="SM00382">
    <property type="entry name" value="AAA"/>
    <property type="match status" value="2"/>
</dbReference>
<evidence type="ECO:0000256" key="14">
    <source>
        <dbReference type="ARBA" id="ARBA00047523"/>
    </source>
</evidence>
<dbReference type="FunFam" id="1.20.1560.10:FF:000007">
    <property type="entry name" value="ATP-binding cassette subfamily C member 1"/>
    <property type="match status" value="1"/>
</dbReference>
<evidence type="ECO:0000256" key="6">
    <source>
        <dbReference type="ARBA" id="ARBA00022737"/>
    </source>
</evidence>
<dbReference type="InterPro" id="IPR003593">
    <property type="entry name" value="AAA+_ATPase"/>
</dbReference>
<feature type="transmembrane region" description="Helical" evidence="17">
    <location>
        <begin position="1042"/>
        <end position="1062"/>
    </location>
</feature>
<dbReference type="PANTHER" id="PTHR24223:SF176">
    <property type="entry name" value="ATP-BINDING CASSETTE SUB-FAMILY C MEMBER 2"/>
    <property type="match status" value="1"/>
</dbReference>
<dbReference type="GO" id="GO:0008559">
    <property type="term" value="F:ABC-type xenobiotic transporter activity"/>
    <property type="evidence" value="ECO:0007669"/>
    <property type="project" value="UniProtKB-EC"/>
</dbReference>
<evidence type="ECO:0000313" key="20">
    <source>
        <dbReference type="Ensembl" id="ENSJHYP00000024634.1"/>
    </source>
</evidence>
<evidence type="ECO:0000256" key="10">
    <source>
        <dbReference type="ARBA" id="ARBA00022989"/>
    </source>
</evidence>
<dbReference type="InterPro" id="IPR011527">
    <property type="entry name" value="ABC1_TM_dom"/>
</dbReference>
<dbReference type="FunFam" id="1.20.1560.10:FF:000001">
    <property type="entry name" value="ATP-binding cassette subfamily C member 1"/>
    <property type="match status" value="1"/>
</dbReference>
<evidence type="ECO:0000256" key="5">
    <source>
        <dbReference type="ARBA" id="ARBA00022692"/>
    </source>
</evidence>
<organism evidence="20 21">
    <name type="scientific">Junco hyemalis</name>
    <name type="common">Dark-eyed junco</name>
    <dbReference type="NCBI Taxonomy" id="40217"/>
    <lineage>
        <taxon>Eukaryota</taxon>
        <taxon>Metazoa</taxon>
        <taxon>Chordata</taxon>
        <taxon>Craniata</taxon>
        <taxon>Vertebrata</taxon>
        <taxon>Euteleostomi</taxon>
        <taxon>Archelosauria</taxon>
        <taxon>Archosauria</taxon>
        <taxon>Dinosauria</taxon>
        <taxon>Saurischia</taxon>
        <taxon>Theropoda</taxon>
        <taxon>Coelurosauria</taxon>
        <taxon>Aves</taxon>
        <taxon>Neognathae</taxon>
        <taxon>Neoaves</taxon>
        <taxon>Telluraves</taxon>
        <taxon>Australaves</taxon>
        <taxon>Passeriformes</taxon>
        <taxon>Passerellidae</taxon>
        <taxon>Junco</taxon>
    </lineage>
</organism>
<feature type="region of interest" description="Disordered" evidence="16">
    <location>
        <begin position="226"/>
        <end position="254"/>
    </location>
</feature>
<feature type="transmembrane region" description="Helical" evidence="17">
    <location>
        <begin position="551"/>
        <end position="575"/>
    </location>
</feature>
<evidence type="ECO:0008006" key="22">
    <source>
        <dbReference type="Google" id="ProtNLM"/>
    </source>
</evidence>
<dbReference type="InterPro" id="IPR050173">
    <property type="entry name" value="ABC_transporter_C-like"/>
</dbReference>
<evidence type="ECO:0000313" key="21">
    <source>
        <dbReference type="Proteomes" id="UP000694408"/>
    </source>
</evidence>
<evidence type="ECO:0000256" key="8">
    <source>
        <dbReference type="ARBA" id="ARBA00022840"/>
    </source>
</evidence>
<dbReference type="Gene3D" id="1.20.1560.10">
    <property type="entry name" value="ABC transporter type 1, transmembrane domain"/>
    <property type="match status" value="2"/>
</dbReference>
<dbReference type="InterPro" id="IPR056227">
    <property type="entry name" value="TMD0_ABC"/>
</dbReference>
<keyword evidence="7" id="KW-0547">Nucleotide-binding</keyword>
<dbReference type="Ensembl" id="ENSJHYT00000029688.1">
    <property type="protein sequence ID" value="ENSJHYP00000024634.1"/>
    <property type="gene ID" value="ENSJHYG00000018481.1"/>
</dbReference>
<accession>A0A8C5JSE2</accession>
<feature type="domain" description="ABC transporter" evidence="18">
    <location>
        <begin position="1220"/>
        <end position="1454"/>
    </location>
</feature>
<dbReference type="PROSITE" id="PS50893">
    <property type="entry name" value="ABC_TRANSPORTER_2"/>
    <property type="match status" value="2"/>
</dbReference>
<dbReference type="CDD" id="cd03250">
    <property type="entry name" value="ABCC_MRP_domain1"/>
    <property type="match status" value="1"/>
</dbReference>
<dbReference type="Pfam" id="PF24357">
    <property type="entry name" value="TMD0_ABC"/>
    <property type="match status" value="1"/>
</dbReference>
<evidence type="ECO:0000256" key="4">
    <source>
        <dbReference type="ARBA" id="ARBA00022475"/>
    </source>
</evidence>
<dbReference type="PANTHER" id="PTHR24223">
    <property type="entry name" value="ATP-BINDING CASSETTE SUB-FAMILY C"/>
    <property type="match status" value="1"/>
</dbReference>
<feature type="domain" description="ABC transmembrane type-1" evidence="19">
    <location>
        <begin position="294"/>
        <end position="576"/>
    </location>
</feature>
<feature type="transmembrane region" description="Helical" evidence="17">
    <location>
        <begin position="331"/>
        <end position="349"/>
    </location>
</feature>
<feature type="transmembrane region" description="Helical" evidence="17">
    <location>
        <begin position="65"/>
        <end position="83"/>
    </location>
</feature>
<keyword evidence="5 17" id="KW-0812">Transmembrane</keyword>
<keyword evidence="12 17" id="KW-0472">Membrane</keyword>
<dbReference type="NCBIfam" id="TIGR00957">
    <property type="entry name" value="MRP_assoc_pro"/>
    <property type="match status" value="1"/>
</dbReference>
<keyword evidence="11" id="KW-0445">Lipid transport</keyword>
<dbReference type="PROSITE" id="PS00211">
    <property type="entry name" value="ABC_TRANSPORTER_1"/>
    <property type="match status" value="2"/>
</dbReference>
<feature type="domain" description="ABC transmembrane type-1" evidence="19">
    <location>
        <begin position="900"/>
        <end position="1184"/>
    </location>
</feature>
<feature type="transmembrane region" description="Helical" evidence="17">
    <location>
        <begin position="26"/>
        <end position="44"/>
    </location>
</feature>
<keyword evidence="10 17" id="KW-1133">Transmembrane helix</keyword>
<dbReference type="Pfam" id="PF00005">
    <property type="entry name" value="ABC_tran"/>
    <property type="match status" value="2"/>
</dbReference>
<keyword evidence="8" id="KW-0067">ATP-binding</keyword>
<feature type="transmembrane region" description="Helical" evidence="17">
    <location>
        <begin position="510"/>
        <end position="539"/>
    </location>
</feature>
<dbReference type="Pfam" id="PF00664">
    <property type="entry name" value="ABC_membrane"/>
    <property type="match status" value="2"/>
</dbReference>
<feature type="transmembrane region" description="Helical" evidence="17">
    <location>
        <begin position="408"/>
        <end position="428"/>
    </location>
</feature>
<dbReference type="GO" id="GO:0016324">
    <property type="term" value="C:apical plasma membrane"/>
    <property type="evidence" value="ECO:0007669"/>
    <property type="project" value="TreeGrafter"/>
</dbReference>
<dbReference type="SUPFAM" id="SSF90123">
    <property type="entry name" value="ABC transporter transmembrane region"/>
    <property type="match status" value="2"/>
</dbReference>
<feature type="transmembrane region" description="Helical" evidence="17">
    <location>
        <begin position="1127"/>
        <end position="1149"/>
    </location>
</feature>
<dbReference type="InterPro" id="IPR017871">
    <property type="entry name" value="ABC_transporter-like_CS"/>
</dbReference>
<evidence type="ECO:0000256" key="3">
    <source>
        <dbReference type="ARBA" id="ARBA00022448"/>
    </source>
</evidence>
<evidence type="ECO:0000256" key="15">
    <source>
        <dbReference type="ARBA" id="ARBA00047576"/>
    </source>
</evidence>
<feature type="transmembrane region" description="Helical" evidence="17">
    <location>
        <begin position="890"/>
        <end position="912"/>
    </location>
</feature>
<evidence type="ECO:0000256" key="13">
    <source>
        <dbReference type="ARBA" id="ARBA00034018"/>
    </source>
</evidence>
<dbReference type="FunFam" id="3.40.50.300:FF:000997">
    <property type="entry name" value="Multidrug resistance-associated protein 1"/>
    <property type="match status" value="1"/>
</dbReference>
<dbReference type="CDD" id="cd18595">
    <property type="entry name" value="ABC_6TM_MRP1_2_3_6_D1_like"/>
    <property type="match status" value="1"/>
</dbReference>
<dbReference type="FunFam" id="3.40.50.300:FF:000074">
    <property type="entry name" value="Multidrug resistance-associated protein 5 isoform 1"/>
    <property type="match status" value="1"/>
</dbReference>
<evidence type="ECO:0000256" key="17">
    <source>
        <dbReference type="SAM" id="Phobius"/>
    </source>
</evidence>
<evidence type="ECO:0000256" key="9">
    <source>
        <dbReference type="ARBA" id="ARBA00022967"/>
    </source>
</evidence>
<sequence>MSAALEEFCGSVFWDADLPVCFQQTVLVWIPLGFFWILAPWQLLPMCKSKAKKSSVTKLYIIKQVLAALLVLTAVAGLALAFVDAEQGAVPAVQYTNPSLYIATWIMVLLVQDARRSCLRRDSGVLFCFWILSLLCGILPFQSLVRRALQVGFHRKLRASTWSCSNPQMTASFLSSITFEWYTSMVVKGYRKPLEIEDVWELNDKDKTKVLYTAFEKNMKTAMQKARAELEKRKRKKRRQEGDPDHGNSMSKAQSQDILVLKKKGDNKDSDPPKDYPRGWLMKSLGKTFRQNLLLAVAFKLVHDALVFVSPQLLKLLIAFVSDEDAFAWQGYLYAILLFLTAVIQSLCLQQHFSLCFQLGINVRASLIAAIYKKSLTMSGATRKESTVGETVNLMSADAQRFMDMANFIHQLWSCPLQIILSIVFLWLELGPSVLAGIATLLLLLPINAFLAAKAKTIQERNMKNKDERMKIMTEVLNGIKILKLFAWEPSFEKRVNDIRVRELKDLVNFGYLQSVSLFAFTCAPSLVSLATFAVYVLVDENNILDAQKAFTAISLFNVLRFPMGTLPMVISALVQTNVSTARLERYLSGEDLDTSAIHHNPVAGSAVRFSEATFAWEQDGDAAIRDVTLDITPGSLVAVVGPVGSGKSSLVSAMLGEMENIKGHINIQVRGANNIIFGSEVDEARYQQVLKACALLPDLELLPAGDQTEIGEKGINLSGGQKQRVSLARAVYSDADIYVLDDPLSAVDAHVGKYLFEHVLGPKGLLQKKTRILVTHSISFLPQVDNIVVLAGGAVSEHGSYSTLLANKGAFSQFLNLYGNQEENVSEENTAGTGNTVGQWQLEWLLSKRSTSSQKKAQEEPPKKLKGQKLIEKEAVETGRVKFSMYVRYLRAVGWCFTFWVAMGYIAQYVASVGSNLWLSEWTDDSVRYQNQSYPAHLQDLRIGVYGALGISQGIFLLFATMLSARGAMRASRVLHQLLLSNILHAPMSFFDTTPVGRIINRFAKDIFTVDETIPSTFRTWISCFMGIISTLIVICLATPFFAVVIIPLSIFYYFVLRFYVATSRQLRRLDSVTRSPIYSHFGETVSGLSVIRAYGHQERFLKKNEITMDINQKSVYSWIISNRWLAIRLEFVGSLVVFFSALLAVIAKGTLQGGIVGLSVSSALNVTQTLNWLVRTSSELETNIVAVERVHEYVIVKNEAPWVTKTRPPRGWPSRGEIQFIDYKVRYRPELDLVLQGITCNIGSTEKVGVVGRTGAGKSSLTNCLFRLLEAAGGKIIIDDVDIATIGLHDLRNNLTIIPQDPVLFTGTLRMNLDPFDQYSDEEVWKALELAHLKTYVQGLPERLLHHVSEAGENLSVGQRQLVCLARALLRKAKILILDEATAAVDLETDHLIQTTIRSAFADCTVLTIAHRLNTIMDSNRVMVLHAGQIVEFDSPEELLRKEGIFSAMAKDAGITAADTTAL</sequence>
<evidence type="ECO:0000259" key="19">
    <source>
        <dbReference type="PROSITE" id="PS50929"/>
    </source>
</evidence>
<reference evidence="20" key="2">
    <citation type="submission" date="2025-09" db="UniProtKB">
        <authorList>
            <consortium name="Ensembl"/>
        </authorList>
    </citation>
    <scope>IDENTIFICATION</scope>
</reference>
<evidence type="ECO:0000256" key="2">
    <source>
        <dbReference type="ARBA" id="ARBA00009726"/>
    </source>
</evidence>
<dbReference type="Proteomes" id="UP000694408">
    <property type="component" value="Unplaced"/>
</dbReference>
<evidence type="ECO:0000256" key="1">
    <source>
        <dbReference type="ARBA" id="ARBA00004651"/>
    </source>
</evidence>
<evidence type="ECO:0000256" key="16">
    <source>
        <dbReference type="SAM" id="MobiDB-lite"/>
    </source>
</evidence>